<keyword evidence="2" id="KW-0645">Protease</keyword>
<dbReference type="Pfam" id="PF14541">
    <property type="entry name" value="TAXi_C"/>
    <property type="match status" value="1"/>
</dbReference>
<feature type="transmembrane region" description="Helical" evidence="8">
    <location>
        <begin position="32"/>
        <end position="51"/>
    </location>
</feature>
<dbReference type="InterPro" id="IPR001461">
    <property type="entry name" value="Aspartic_peptidase_A1"/>
</dbReference>
<dbReference type="AlphaFoldDB" id="A0A2C9UR09"/>
<accession>A0A2C9UR09</accession>
<dbReference type="SUPFAM" id="SSF50630">
    <property type="entry name" value="Acid proteases"/>
    <property type="match status" value="1"/>
</dbReference>
<reference evidence="11" key="1">
    <citation type="journal article" date="2016" name="Nat. Biotechnol.">
        <title>Sequencing wild and cultivated cassava and related species reveals extensive interspecific hybridization and genetic diversity.</title>
        <authorList>
            <person name="Bredeson J.V."/>
            <person name="Lyons J.B."/>
            <person name="Prochnik S.E."/>
            <person name="Wu G.A."/>
            <person name="Ha C.M."/>
            <person name="Edsinger-Gonzales E."/>
            <person name="Grimwood J."/>
            <person name="Schmutz J."/>
            <person name="Rabbi I.Y."/>
            <person name="Egesi C."/>
            <person name="Nauluvula P."/>
            <person name="Lebot V."/>
            <person name="Ndunguru J."/>
            <person name="Mkamilo G."/>
            <person name="Bart R.S."/>
            <person name="Setter T.L."/>
            <person name="Gleadow R.M."/>
            <person name="Kulakow P."/>
            <person name="Ferguson M.E."/>
            <person name="Rounsley S."/>
            <person name="Rokhsar D.S."/>
        </authorList>
    </citation>
    <scope>NUCLEOTIDE SEQUENCE [LARGE SCALE GENOMIC DNA]</scope>
    <source>
        <strain evidence="11">cv. AM560-2</strain>
    </source>
</reference>
<dbReference type="GO" id="GO:0006508">
    <property type="term" value="P:proteolysis"/>
    <property type="evidence" value="ECO:0007669"/>
    <property type="project" value="UniProtKB-KW"/>
</dbReference>
<dbReference type="Gene3D" id="2.40.70.10">
    <property type="entry name" value="Acid Proteases"/>
    <property type="match status" value="2"/>
</dbReference>
<dbReference type="FunFam" id="2.40.70.10:FF:000016">
    <property type="entry name" value="Probable aspartic protease At2g35615"/>
    <property type="match status" value="1"/>
</dbReference>
<dbReference type="Gramene" id="Manes.13G078400.1.v8.1">
    <property type="protein sequence ID" value="Manes.13G078400.1.v8.1.CDS.1"/>
    <property type="gene ID" value="Manes.13G078400.v8.1"/>
</dbReference>
<keyword evidence="8" id="KW-1133">Transmembrane helix</keyword>
<dbReference type="InterPro" id="IPR034161">
    <property type="entry name" value="Pepsin-like_plant"/>
</dbReference>
<keyword evidence="8" id="KW-0472">Membrane</keyword>
<keyword evidence="11" id="KW-1185">Reference proteome</keyword>
<evidence type="ECO:0000313" key="11">
    <source>
        <dbReference type="Proteomes" id="UP000091857"/>
    </source>
</evidence>
<evidence type="ECO:0000256" key="5">
    <source>
        <dbReference type="ARBA" id="ARBA00022801"/>
    </source>
</evidence>
<dbReference type="GO" id="GO:0004190">
    <property type="term" value="F:aspartic-type endopeptidase activity"/>
    <property type="evidence" value="ECO:0000318"/>
    <property type="project" value="GO_Central"/>
</dbReference>
<dbReference type="PANTHER" id="PTHR47967:SF23">
    <property type="entry name" value="OS04G0448300 PROTEIN"/>
    <property type="match status" value="1"/>
</dbReference>
<dbReference type="InterPro" id="IPR033121">
    <property type="entry name" value="PEPTIDASE_A1"/>
</dbReference>
<dbReference type="PANTHER" id="PTHR47967">
    <property type="entry name" value="OS07G0603500 PROTEIN-RELATED"/>
    <property type="match status" value="1"/>
</dbReference>
<dbReference type="InterPro" id="IPR032799">
    <property type="entry name" value="TAXi_C"/>
</dbReference>
<dbReference type="Proteomes" id="UP000091857">
    <property type="component" value="Chromosome 13"/>
</dbReference>
<feature type="active site" evidence="7">
    <location>
        <position position="143"/>
    </location>
</feature>
<dbReference type="GO" id="GO:0005576">
    <property type="term" value="C:extracellular region"/>
    <property type="evidence" value="ECO:0000318"/>
    <property type="project" value="GO_Central"/>
</dbReference>
<gene>
    <name evidence="10" type="ORF">MANES_13G078400v8</name>
</gene>
<dbReference type="OMA" id="DLPTSKC"/>
<dbReference type="PROSITE" id="PS51767">
    <property type="entry name" value="PEPTIDASE_A1"/>
    <property type="match status" value="1"/>
</dbReference>
<feature type="active site" evidence="7">
    <location>
        <position position="345"/>
    </location>
</feature>
<dbReference type="FunFam" id="2.40.70.10:FF:000029">
    <property type="entry name" value="Aspartyl protease family protein"/>
    <property type="match status" value="1"/>
</dbReference>
<dbReference type="CDD" id="cd05476">
    <property type="entry name" value="pepsin_A_like_plant"/>
    <property type="match status" value="1"/>
</dbReference>
<feature type="domain" description="Peptidase A1" evidence="9">
    <location>
        <begin position="125"/>
        <end position="460"/>
    </location>
</feature>
<comment type="similarity">
    <text evidence="1">Belongs to the peptidase A1 family.</text>
</comment>
<organism evidence="10 11">
    <name type="scientific">Manihot esculenta</name>
    <name type="common">Cassava</name>
    <name type="synonym">Jatropha manihot</name>
    <dbReference type="NCBI Taxonomy" id="3983"/>
    <lineage>
        <taxon>Eukaryota</taxon>
        <taxon>Viridiplantae</taxon>
        <taxon>Streptophyta</taxon>
        <taxon>Embryophyta</taxon>
        <taxon>Tracheophyta</taxon>
        <taxon>Spermatophyta</taxon>
        <taxon>Magnoliopsida</taxon>
        <taxon>eudicotyledons</taxon>
        <taxon>Gunneridae</taxon>
        <taxon>Pentapetalae</taxon>
        <taxon>rosids</taxon>
        <taxon>fabids</taxon>
        <taxon>Malpighiales</taxon>
        <taxon>Euphorbiaceae</taxon>
        <taxon>Crotonoideae</taxon>
        <taxon>Manihoteae</taxon>
        <taxon>Manihot</taxon>
    </lineage>
</organism>
<keyword evidence="8" id="KW-0812">Transmembrane</keyword>
<comment type="caution">
    <text evidence="10">The sequence shown here is derived from an EMBL/GenBank/DDBJ whole genome shotgun (WGS) entry which is preliminary data.</text>
</comment>
<evidence type="ECO:0000256" key="2">
    <source>
        <dbReference type="ARBA" id="ARBA00022670"/>
    </source>
</evidence>
<keyword evidence="5" id="KW-0378">Hydrolase</keyword>
<dbReference type="InterPro" id="IPR021109">
    <property type="entry name" value="Peptidase_aspartic_dom_sf"/>
</dbReference>
<evidence type="ECO:0000256" key="4">
    <source>
        <dbReference type="ARBA" id="ARBA00022750"/>
    </source>
</evidence>
<dbReference type="Pfam" id="PF14543">
    <property type="entry name" value="TAXi_N"/>
    <property type="match status" value="1"/>
</dbReference>
<dbReference type="PRINTS" id="PR00792">
    <property type="entry name" value="PEPSIN"/>
</dbReference>
<sequence length="467" mass="50594">MIIFSYCHLFKVSPCILRCLFSATLMASKFPFSWAMIVALVIFSLFFSPAFSTSRRVLDHPPEVKNGFRVMLKHVDSDKNLTKFEHIQHGIKRASHRLQRFKAMVLAAGSNSQIDAPVFPGNGEFLMKLAIGTPAETYSAILDTGSDLIWTQCKPCTQCYNQPNPIFDPTKSSSFSKLSCSSQLCKALPQSSCSDGCEYLYAYGDYSSTQGILATETFTFGNVSVPNVGFGCGEDNEGDGFTQGSGLVGLGRGPLSLVSQLKEAKFSYCLTSIDDTEASTLLMGSLASVSGNSNAIKTTPLIQNPLQPSFYYLSLEGISVGGKRLAIKKSTFKLQEDGSGGIIIDSGTTITYLEESAFDLVKKEFTSQMGLSVDNSGATGLELCFTLPSDSSEVEVPKFVFHFKDADLELPGENYMIADSSVGVICLAMGSSNGMSILGNVQQQNMLVLHDLDKETLSFLPTKCDQL</sequence>
<name>A0A2C9UR09_MANES</name>
<dbReference type="InterPro" id="IPR032861">
    <property type="entry name" value="TAXi_N"/>
</dbReference>
<evidence type="ECO:0000256" key="8">
    <source>
        <dbReference type="SAM" id="Phobius"/>
    </source>
</evidence>
<dbReference type="STRING" id="3983.A0A2C9UR09"/>
<evidence type="ECO:0000259" key="9">
    <source>
        <dbReference type="PROSITE" id="PS51767"/>
    </source>
</evidence>
<dbReference type="EMBL" id="CM004399">
    <property type="protein sequence ID" value="OAY33222.1"/>
    <property type="molecule type" value="Genomic_DNA"/>
</dbReference>
<dbReference type="OrthoDB" id="660550at2759"/>
<keyword evidence="4" id="KW-0064">Aspartyl protease</keyword>
<evidence type="ECO:0000313" key="10">
    <source>
        <dbReference type="EMBL" id="OAY33222.1"/>
    </source>
</evidence>
<keyword evidence="6" id="KW-0325">Glycoprotein</keyword>
<keyword evidence="3" id="KW-0732">Signal</keyword>
<evidence type="ECO:0000256" key="7">
    <source>
        <dbReference type="PIRSR" id="PIRSR601461-1"/>
    </source>
</evidence>
<evidence type="ECO:0000256" key="1">
    <source>
        <dbReference type="ARBA" id="ARBA00007447"/>
    </source>
</evidence>
<evidence type="ECO:0000256" key="3">
    <source>
        <dbReference type="ARBA" id="ARBA00022729"/>
    </source>
</evidence>
<protein>
    <recommendedName>
        <fullName evidence="9">Peptidase A1 domain-containing protein</fullName>
    </recommendedName>
</protein>
<proteinExistence type="inferred from homology"/>
<evidence type="ECO:0000256" key="6">
    <source>
        <dbReference type="ARBA" id="ARBA00023180"/>
    </source>
</evidence>
<dbReference type="InterPro" id="IPR051708">
    <property type="entry name" value="Plant_Aspart_Prot_A1"/>
</dbReference>